<feature type="domain" description="Peptidase S9 prolyl oligopeptidase catalytic" evidence="8">
    <location>
        <begin position="483"/>
        <end position="696"/>
    </location>
</feature>
<dbReference type="eggNOG" id="COG1505">
    <property type="taxonomic scope" value="Bacteria"/>
</dbReference>
<keyword evidence="4" id="KW-0645">Protease</keyword>
<dbReference type="EC" id="3.4.21.26" evidence="3"/>
<sequence>MKTKLYLLILGIFCAATYFGQSANYPESKKIEHKDIYHGTIVEDPYRWLEETNAPETKQWIEAQNEFTQKYLTKIPYREKLRRRLEKLWNYERYSTPFMVGANLIYSKNDGLQEQNVYYIRKPDSEAEVLLDPNKFSDDGSVSLTGLYFSKDHTYMSFGLSRGGSDWREFYVMDLKSKKIIGDTIRWAKFTGNAWYKDGFFYCRYDKPEKGTELKSSNEFQKLYYHKIGTPQSQDLFILSDPNPKRLLGAAVTDDENFLIINVYEGSSSNNLLWYKNLGTDGKLVKLIDEFNAEYEFLDAIDGQFYLVTNFKAPNKRIVKIDPKNFNGNNPETIVHETDEPIKHASILGDKIFVVYMKDASDVVKVYDIKGKFLEIIELPAIGSVNGFNGSRTDTVAYFTFTSFTYPPTIYKVNTNSLKKEIFIKSNIDFNPDDFITKRIFYKSKDGTKVPMFVVHKKDLNLDGGNPTLLYAYGGFNIPMLPSFSVPRLILLENGFVFAMACLRGGSEYGEEWHRAGMLEKKQNVFDDFIAAAEWLIENKYTSREKLAIQGASNGGLLIGAVINQRPDLFKVAIPMVGVMDMLRFHKFTIGWAWVSEYGSSDDPEQFKYLLKYSPLHNIKEGTKYPATIITTADHDDRVFPAHSFKYAAALQNANSGNNPILIRIETKVGHGAGTSVSKSIDLYTDLWSFVFYNLNVTPIYK</sequence>
<evidence type="ECO:0000256" key="7">
    <source>
        <dbReference type="SAM" id="SignalP"/>
    </source>
</evidence>
<evidence type="ECO:0000313" key="10">
    <source>
        <dbReference type="EMBL" id="AFN76032.1"/>
    </source>
</evidence>
<evidence type="ECO:0000256" key="5">
    <source>
        <dbReference type="ARBA" id="ARBA00022801"/>
    </source>
</evidence>
<dbReference type="GO" id="GO:0005829">
    <property type="term" value="C:cytosol"/>
    <property type="evidence" value="ECO:0007669"/>
    <property type="project" value="TreeGrafter"/>
</dbReference>
<dbReference type="RefSeq" id="WP_014857462.1">
    <property type="nucleotide sequence ID" value="NC_018178.1"/>
</dbReference>
<evidence type="ECO:0000256" key="6">
    <source>
        <dbReference type="ARBA" id="ARBA00022825"/>
    </source>
</evidence>
<dbReference type="PANTHER" id="PTHR42881:SF2">
    <property type="entry name" value="PROLYL ENDOPEPTIDASE"/>
    <property type="match status" value="1"/>
</dbReference>
<dbReference type="InterPro" id="IPR023302">
    <property type="entry name" value="Pept_S9A_N"/>
</dbReference>
<dbReference type="Proteomes" id="UP000009011">
    <property type="component" value="Chromosome"/>
</dbReference>
<dbReference type="InterPro" id="IPR029058">
    <property type="entry name" value="AB_hydrolase_fold"/>
</dbReference>
<dbReference type="SUPFAM" id="SSF53474">
    <property type="entry name" value="alpha/beta-Hydrolases"/>
    <property type="match status" value="1"/>
</dbReference>
<dbReference type="AlphaFoldDB" id="I6YZN8"/>
<evidence type="ECO:0000259" key="8">
    <source>
        <dbReference type="Pfam" id="PF00326"/>
    </source>
</evidence>
<dbReference type="EMBL" id="CP003557">
    <property type="protein sequence ID" value="AFN76032.1"/>
    <property type="molecule type" value="Genomic_DNA"/>
</dbReference>
<accession>I6YZN8</accession>
<evidence type="ECO:0000313" key="11">
    <source>
        <dbReference type="Proteomes" id="UP000009011"/>
    </source>
</evidence>
<reference evidence="10 11" key="1">
    <citation type="journal article" date="2013" name="PLoS ONE">
        <title>Genomic analysis of Melioribacter roseus, facultatively anaerobic organotrophic bacterium representing a novel deep lineage within Bacteriodetes/Chlorobi group.</title>
        <authorList>
            <person name="Kadnikov V.V."/>
            <person name="Mardanov A.V."/>
            <person name="Podosokorskaya O.A."/>
            <person name="Gavrilov S.N."/>
            <person name="Kublanov I.V."/>
            <person name="Beletsky A.V."/>
            <person name="Bonch-Osmolovskaya E.A."/>
            <person name="Ravin N.V."/>
        </authorList>
    </citation>
    <scope>NUCLEOTIDE SEQUENCE [LARGE SCALE GENOMIC DNA]</scope>
    <source>
        <strain evidence="11">JCM 17771 / P3M-2</strain>
    </source>
</reference>
<keyword evidence="7" id="KW-0732">Signal</keyword>
<evidence type="ECO:0000256" key="3">
    <source>
        <dbReference type="ARBA" id="ARBA00011897"/>
    </source>
</evidence>
<feature type="domain" description="Peptidase S9A N-terminal" evidence="9">
    <location>
        <begin position="26"/>
        <end position="423"/>
    </location>
</feature>
<evidence type="ECO:0000256" key="4">
    <source>
        <dbReference type="ARBA" id="ARBA00022670"/>
    </source>
</evidence>
<dbReference type="Gene3D" id="2.130.10.120">
    <property type="entry name" value="Prolyl oligopeptidase, N-terminal domain"/>
    <property type="match status" value="1"/>
</dbReference>
<comment type="similarity">
    <text evidence="2">Belongs to the peptidase S9A family.</text>
</comment>
<dbReference type="SUPFAM" id="SSF50993">
    <property type="entry name" value="Peptidase/esterase 'gauge' domain"/>
    <property type="match status" value="1"/>
</dbReference>
<keyword evidence="5" id="KW-0378">Hydrolase</keyword>
<name>I6YZN8_MELRP</name>
<dbReference type="FunFam" id="3.40.50.1820:FF:000005">
    <property type="entry name" value="Prolyl endopeptidase"/>
    <property type="match status" value="1"/>
</dbReference>
<evidence type="ECO:0000256" key="2">
    <source>
        <dbReference type="ARBA" id="ARBA00005228"/>
    </source>
</evidence>
<dbReference type="GO" id="GO:0070012">
    <property type="term" value="F:oligopeptidase activity"/>
    <property type="evidence" value="ECO:0007669"/>
    <property type="project" value="TreeGrafter"/>
</dbReference>
<organism evidence="10 11">
    <name type="scientific">Melioribacter roseus (strain DSM 23840 / JCM 17771 / VKM B-2668 / P3M-2)</name>
    <dbReference type="NCBI Taxonomy" id="1191523"/>
    <lineage>
        <taxon>Bacteria</taxon>
        <taxon>Pseudomonadati</taxon>
        <taxon>Ignavibacteriota</taxon>
        <taxon>Ignavibacteria</taxon>
        <taxon>Ignavibacteriales</taxon>
        <taxon>Melioribacteraceae</taxon>
        <taxon>Melioribacter</taxon>
    </lineage>
</organism>
<comment type="catalytic activity">
    <reaction evidence="1">
        <text>Hydrolysis of Pro-|-Xaa &gt;&gt; Ala-|-Xaa in oligopeptides.</text>
        <dbReference type="EC" id="3.4.21.26"/>
    </reaction>
</comment>
<dbReference type="Pfam" id="PF00326">
    <property type="entry name" value="Peptidase_S9"/>
    <property type="match status" value="1"/>
</dbReference>
<feature type="signal peptide" evidence="7">
    <location>
        <begin position="1"/>
        <end position="23"/>
    </location>
</feature>
<dbReference type="OrthoDB" id="9801421at2"/>
<dbReference type="PANTHER" id="PTHR42881">
    <property type="entry name" value="PROLYL ENDOPEPTIDASE"/>
    <property type="match status" value="1"/>
</dbReference>
<keyword evidence="11" id="KW-1185">Reference proteome</keyword>
<dbReference type="PRINTS" id="PR00862">
    <property type="entry name" value="PROLIGOPTASE"/>
</dbReference>
<evidence type="ECO:0000256" key="1">
    <source>
        <dbReference type="ARBA" id="ARBA00001070"/>
    </source>
</evidence>
<dbReference type="HOGENOM" id="CLU_011290_1_1_10"/>
<gene>
    <name evidence="10" type="ordered locus">MROS_2802</name>
</gene>
<proteinExistence type="inferred from homology"/>
<keyword evidence="6" id="KW-0720">Serine protease</keyword>
<protein>
    <recommendedName>
        <fullName evidence="3">prolyl oligopeptidase</fullName>
        <ecNumber evidence="3">3.4.21.26</ecNumber>
    </recommendedName>
</protein>
<dbReference type="InterPro" id="IPR001375">
    <property type="entry name" value="Peptidase_S9_cat"/>
</dbReference>
<feature type="chain" id="PRO_5003706626" description="prolyl oligopeptidase" evidence="7">
    <location>
        <begin position="24"/>
        <end position="702"/>
    </location>
</feature>
<dbReference type="PROSITE" id="PS00708">
    <property type="entry name" value="PRO_ENDOPEP_SER"/>
    <property type="match status" value="1"/>
</dbReference>
<dbReference type="GO" id="GO:0004252">
    <property type="term" value="F:serine-type endopeptidase activity"/>
    <property type="evidence" value="ECO:0007669"/>
    <property type="project" value="UniProtKB-EC"/>
</dbReference>
<dbReference type="InterPro" id="IPR002470">
    <property type="entry name" value="Peptidase_S9A"/>
</dbReference>
<dbReference type="Pfam" id="PF02897">
    <property type="entry name" value="Peptidase_S9_N"/>
    <property type="match status" value="1"/>
</dbReference>
<dbReference type="GO" id="GO:0006508">
    <property type="term" value="P:proteolysis"/>
    <property type="evidence" value="ECO:0007669"/>
    <property type="project" value="UniProtKB-KW"/>
</dbReference>
<evidence type="ECO:0000259" key="9">
    <source>
        <dbReference type="Pfam" id="PF02897"/>
    </source>
</evidence>
<dbReference type="STRING" id="1191523.MROS_2802"/>
<dbReference type="KEGG" id="mro:MROS_2802"/>
<dbReference type="InterPro" id="IPR051167">
    <property type="entry name" value="Prolyl_oligopep/macrocyclase"/>
</dbReference>
<dbReference type="Gene3D" id="3.40.50.1820">
    <property type="entry name" value="alpha/beta hydrolase"/>
    <property type="match status" value="1"/>
</dbReference>
<dbReference type="PATRIC" id="fig|1191523.3.peg.2938"/>
<dbReference type="InterPro" id="IPR002471">
    <property type="entry name" value="Pept_S9_AS"/>
</dbReference>